<reference evidence="2" key="1">
    <citation type="submission" date="2020-11" db="EMBL/GenBank/DDBJ databases">
        <authorList>
            <person name="Koelle M."/>
            <person name="Horta M.A.C."/>
            <person name="Nowrousian M."/>
            <person name="Ohm R.A."/>
            <person name="Benz P."/>
            <person name="Pilgard A."/>
        </authorList>
    </citation>
    <scope>NUCLEOTIDE SEQUENCE</scope>
    <source>
        <strain evidence="2">FPRL280</strain>
    </source>
</reference>
<dbReference type="AlphaFoldDB" id="A0A8H7P5G9"/>
<dbReference type="Proteomes" id="UP000639403">
    <property type="component" value="Unassembled WGS sequence"/>
</dbReference>
<protein>
    <recommendedName>
        <fullName evidence="4">F-box domain-containing protein</fullName>
    </recommendedName>
</protein>
<comment type="caution">
    <text evidence="2">The sequence shown here is derived from an EMBL/GenBank/DDBJ whole genome shotgun (WGS) entry which is preliminary data.</text>
</comment>
<sequence>MDHHKSKCKPRGERHVALVSNPPPLTSTNDVLNEDVLLMIASYLAAPDIRSLSATSRQLSYVARPRVLAKLEIKRFHEFDKAYELYMSDGARRLEYLRELKMWLGDRFVKRIAVSFADLLEKAPNLQYIVLNNAETWLWVSPRIGMAIQNLDNIQDLSLYQVGKRTLHVLRCMRSRPSRQYIVDQRRPITWTESDWTPDYEEVMKADWKLPRYDLDSDSRSLENPPVTFQAILDSLSPHQSTSTFYITITRELPAAPDPITVPQWPHARHLEVSFGKNRASSLISLVHAFPNLRTLRITGPKDGAGLLNVNDVCWPHLDYVYLWFPTMGYWGITCPVHHLRLWHIRDEDILGYRPYIAKDSVATLASLRRMSPVILTLEGWVAYLYFGTDSTHWKALVDVAPRLRVLAIDFEYLKSRDYDDWTVQVPRALMRSNIVCLLLYQSGRTGSFWKPLVGVLPSLRYLATTEGETNEYQWHGEDRETPGRFDKHLRWRWRRVVEVNGIRKAIPMSAEAGARIASYLYSPECDYKLDFDGEHP</sequence>
<accession>A0A8H7P5G9</accession>
<dbReference type="CDD" id="cd09917">
    <property type="entry name" value="F-box_SF"/>
    <property type="match status" value="1"/>
</dbReference>
<evidence type="ECO:0008006" key="4">
    <source>
        <dbReference type="Google" id="ProtNLM"/>
    </source>
</evidence>
<proteinExistence type="predicted"/>
<dbReference type="EMBL" id="JADOXO010000051">
    <property type="protein sequence ID" value="KAF9816873.1"/>
    <property type="molecule type" value="Genomic_DNA"/>
</dbReference>
<evidence type="ECO:0000313" key="2">
    <source>
        <dbReference type="EMBL" id="KAF9816873.1"/>
    </source>
</evidence>
<feature type="region of interest" description="Disordered" evidence="1">
    <location>
        <begin position="1"/>
        <end position="20"/>
    </location>
</feature>
<evidence type="ECO:0000256" key="1">
    <source>
        <dbReference type="SAM" id="MobiDB-lite"/>
    </source>
</evidence>
<name>A0A8H7P5G9_9APHY</name>
<gene>
    <name evidence="2" type="ORF">IEO21_03847</name>
</gene>
<evidence type="ECO:0000313" key="3">
    <source>
        <dbReference type="Proteomes" id="UP000639403"/>
    </source>
</evidence>
<organism evidence="2 3">
    <name type="scientific">Rhodonia placenta</name>
    <dbReference type="NCBI Taxonomy" id="104341"/>
    <lineage>
        <taxon>Eukaryota</taxon>
        <taxon>Fungi</taxon>
        <taxon>Dikarya</taxon>
        <taxon>Basidiomycota</taxon>
        <taxon>Agaricomycotina</taxon>
        <taxon>Agaricomycetes</taxon>
        <taxon>Polyporales</taxon>
        <taxon>Adustoporiaceae</taxon>
        <taxon>Rhodonia</taxon>
    </lineage>
</organism>
<reference evidence="2" key="2">
    <citation type="journal article" name="Front. Microbiol.">
        <title>Degradative Capacity of Two Strains of Rhodonia placenta: From Phenotype to Genotype.</title>
        <authorList>
            <person name="Kolle M."/>
            <person name="Horta M.A.C."/>
            <person name="Nowrousian M."/>
            <person name="Ohm R.A."/>
            <person name="Benz J.P."/>
            <person name="Pilgard A."/>
        </authorList>
    </citation>
    <scope>NUCLEOTIDE SEQUENCE</scope>
    <source>
        <strain evidence="2">FPRL280</strain>
    </source>
</reference>